<dbReference type="Proteomes" id="UP000645390">
    <property type="component" value="Unassembled WGS sequence"/>
</dbReference>
<organism evidence="1 2">
    <name type="scientific">Pedobacter mendelii</name>
    <dbReference type="NCBI Taxonomy" id="1908240"/>
    <lineage>
        <taxon>Bacteria</taxon>
        <taxon>Pseudomonadati</taxon>
        <taxon>Bacteroidota</taxon>
        <taxon>Sphingobacteriia</taxon>
        <taxon>Sphingobacteriales</taxon>
        <taxon>Sphingobacteriaceae</taxon>
        <taxon>Pedobacter</taxon>
    </lineage>
</organism>
<accession>A0ABQ2BHZ8</accession>
<gene>
    <name evidence="1" type="ORF">GCM10008119_09790</name>
</gene>
<proteinExistence type="predicted"/>
<protein>
    <submittedName>
        <fullName evidence="1">Uncharacterized protein</fullName>
    </submittedName>
</protein>
<name>A0ABQ2BHZ8_9SPHI</name>
<evidence type="ECO:0000313" key="2">
    <source>
        <dbReference type="Proteomes" id="UP000645390"/>
    </source>
</evidence>
<sequence>MSQNECEGLIEIIVDAEDGKYYEEFFALDADAASDNDEIHIVPPNIIIDKSVTISFSDMKKLLQEWMSFRNR</sequence>
<comment type="caution">
    <text evidence="1">The sequence shown here is derived from an EMBL/GenBank/DDBJ whole genome shotgun (WGS) entry which is preliminary data.</text>
</comment>
<keyword evidence="2" id="KW-1185">Reference proteome</keyword>
<reference evidence="2" key="1">
    <citation type="journal article" date="2019" name="Int. J. Syst. Evol. Microbiol.">
        <title>The Global Catalogue of Microorganisms (GCM) 10K type strain sequencing project: providing services to taxonomists for standard genome sequencing and annotation.</title>
        <authorList>
            <consortium name="The Broad Institute Genomics Platform"/>
            <consortium name="The Broad Institute Genome Sequencing Center for Infectious Disease"/>
            <person name="Wu L."/>
            <person name="Ma J."/>
        </authorList>
    </citation>
    <scope>NUCLEOTIDE SEQUENCE [LARGE SCALE GENOMIC DNA]</scope>
    <source>
        <strain evidence="2">CCM 8939</strain>
    </source>
</reference>
<evidence type="ECO:0000313" key="1">
    <source>
        <dbReference type="EMBL" id="GGI23864.1"/>
    </source>
</evidence>
<dbReference type="EMBL" id="BMDJ01000002">
    <property type="protein sequence ID" value="GGI23864.1"/>
    <property type="molecule type" value="Genomic_DNA"/>
</dbReference>